<keyword evidence="10" id="KW-0997">Cell inner membrane</keyword>
<evidence type="ECO:0000256" key="10">
    <source>
        <dbReference type="RuleBase" id="RU364125"/>
    </source>
</evidence>
<dbReference type="GO" id="GO:0009425">
    <property type="term" value="C:bacterial-type flagellum basal body"/>
    <property type="evidence" value="ECO:0007669"/>
    <property type="project" value="InterPro"/>
</dbReference>
<sequence>MANTEQIAAPKGPSLIVQMGMLFAMTGAALGVGWFAGTYLKNSEKPAPPVKESHQKLPTKETKKEGETTGPVLVELASLTTNLAAPTDVWARLQVSLVFDGTPPPGMAENIHQDLLAFLRTVKMHQVEGASGYQHLRADLQERAAIRSGGKVKEVLVRALLFE</sequence>
<proteinExistence type="inferred from homology"/>
<dbReference type="AlphaFoldDB" id="A0A1C2EA76"/>
<evidence type="ECO:0000256" key="4">
    <source>
        <dbReference type="ARBA" id="ARBA00022475"/>
    </source>
</evidence>
<evidence type="ECO:0000313" key="12">
    <source>
        <dbReference type="EMBL" id="OCX23896.1"/>
    </source>
</evidence>
<dbReference type="RefSeq" id="WP_024925782.1">
    <property type="nucleotide sequence ID" value="NZ_MDEO01000024.1"/>
</dbReference>
<dbReference type="GO" id="GO:0006935">
    <property type="term" value="P:chemotaxis"/>
    <property type="evidence" value="ECO:0007669"/>
    <property type="project" value="UniProtKB-KW"/>
</dbReference>
<comment type="function">
    <text evidence="1 10">Controls the rotational direction of flagella during chemotaxis.</text>
</comment>
<name>A0A1C2EA76_9HYPH</name>
<keyword evidence="12" id="KW-0966">Cell projection</keyword>
<evidence type="ECO:0000256" key="5">
    <source>
        <dbReference type="ARBA" id="ARBA00022500"/>
    </source>
</evidence>
<dbReference type="InterPro" id="IPR005503">
    <property type="entry name" value="FliL"/>
</dbReference>
<keyword evidence="12" id="KW-0282">Flagellum</keyword>
<evidence type="ECO:0000256" key="1">
    <source>
        <dbReference type="ARBA" id="ARBA00002254"/>
    </source>
</evidence>
<dbReference type="Pfam" id="PF03748">
    <property type="entry name" value="FliL"/>
    <property type="match status" value="1"/>
</dbReference>
<dbReference type="GO" id="GO:0005886">
    <property type="term" value="C:plasma membrane"/>
    <property type="evidence" value="ECO:0007669"/>
    <property type="project" value="UniProtKB-SubCell"/>
</dbReference>
<feature type="compositionally biased region" description="Basic and acidic residues" evidence="11">
    <location>
        <begin position="51"/>
        <end position="67"/>
    </location>
</feature>
<dbReference type="Proteomes" id="UP000094412">
    <property type="component" value="Unassembled WGS sequence"/>
</dbReference>
<dbReference type="GO" id="GO:0071973">
    <property type="term" value="P:bacterial-type flagellum-dependent cell motility"/>
    <property type="evidence" value="ECO:0007669"/>
    <property type="project" value="InterPro"/>
</dbReference>
<feature type="transmembrane region" description="Helical" evidence="10">
    <location>
        <begin position="15"/>
        <end position="36"/>
    </location>
</feature>
<keyword evidence="13" id="KW-1185">Reference proteome</keyword>
<comment type="caution">
    <text evidence="12">The sequence shown here is derived from an EMBL/GenBank/DDBJ whole genome shotgun (WGS) entry which is preliminary data.</text>
</comment>
<evidence type="ECO:0000256" key="7">
    <source>
        <dbReference type="ARBA" id="ARBA00022779"/>
    </source>
</evidence>
<keyword evidence="12" id="KW-0969">Cilium</keyword>
<accession>A0A1C2EA76</accession>
<reference evidence="12 13" key="1">
    <citation type="submission" date="2016-08" db="EMBL/GenBank/DDBJ databases">
        <title>Whole genome sequence of Mesorhizobium sp. strain UASWS1009 isolated from industrial sewage.</title>
        <authorList>
            <person name="Crovadore J."/>
            <person name="Calmin G."/>
            <person name="Chablais R."/>
            <person name="Cochard B."/>
            <person name="Lefort F."/>
        </authorList>
    </citation>
    <scope>NUCLEOTIDE SEQUENCE [LARGE SCALE GENOMIC DNA]</scope>
    <source>
        <strain evidence="12 13">UASWS1009</strain>
    </source>
</reference>
<evidence type="ECO:0000256" key="8">
    <source>
        <dbReference type="ARBA" id="ARBA00022989"/>
    </source>
</evidence>
<keyword evidence="6 10" id="KW-0812">Transmembrane</keyword>
<evidence type="ECO:0000256" key="11">
    <source>
        <dbReference type="SAM" id="MobiDB-lite"/>
    </source>
</evidence>
<evidence type="ECO:0000313" key="13">
    <source>
        <dbReference type="Proteomes" id="UP000094412"/>
    </source>
</evidence>
<keyword evidence="8 10" id="KW-1133">Transmembrane helix</keyword>
<dbReference type="OrthoDB" id="7908910at2"/>
<evidence type="ECO:0000256" key="2">
    <source>
        <dbReference type="ARBA" id="ARBA00004162"/>
    </source>
</evidence>
<evidence type="ECO:0000256" key="3">
    <source>
        <dbReference type="ARBA" id="ARBA00008281"/>
    </source>
</evidence>
<protein>
    <recommendedName>
        <fullName evidence="10">Flagellar protein FliL</fullName>
    </recommendedName>
</protein>
<feature type="region of interest" description="Disordered" evidence="11">
    <location>
        <begin position="43"/>
        <end position="69"/>
    </location>
</feature>
<evidence type="ECO:0000256" key="9">
    <source>
        <dbReference type="ARBA" id="ARBA00023136"/>
    </source>
</evidence>
<comment type="subcellular location">
    <subcellularLocation>
        <location evidence="10">Cell inner membrane</location>
    </subcellularLocation>
    <subcellularLocation>
        <location evidence="2">Cell membrane</location>
        <topology evidence="2">Single-pass membrane protein</topology>
    </subcellularLocation>
</comment>
<dbReference type="EMBL" id="MDEO01000024">
    <property type="protein sequence ID" value="OCX23896.1"/>
    <property type="molecule type" value="Genomic_DNA"/>
</dbReference>
<organism evidence="12 13">
    <name type="scientific">Mesorhizobium hungaricum</name>
    <dbReference type="NCBI Taxonomy" id="1566387"/>
    <lineage>
        <taxon>Bacteria</taxon>
        <taxon>Pseudomonadati</taxon>
        <taxon>Pseudomonadota</taxon>
        <taxon>Alphaproteobacteria</taxon>
        <taxon>Hyphomicrobiales</taxon>
        <taxon>Phyllobacteriaceae</taxon>
        <taxon>Mesorhizobium</taxon>
    </lineage>
</organism>
<keyword evidence="7 10" id="KW-0283">Flagellar rotation</keyword>
<dbReference type="STRING" id="1566387.QV13_03320"/>
<evidence type="ECO:0000256" key="6">
    <source>
        <dbReference type="ARBA" id="ARBA00022692"/>
    </source>
</evidence>
<gene>
    <name evidence="12" type="ORF">QV13_03320</name>
</gene>
<keyword evidence="4" id="KW-1003">Cell membrane</keyword>
<keyword evidence="5 10" id="KW-0145">Chemotaxis</keyword>
<keyword evidence="9 10" id="KW-0472">Membrane</keyword>
<comment type="similarity">
    <text evidence="3 10">Belongs to the FliL family.</text>
</comment>